<dbReference type="AlphaFoldDB" id="A0A0X8G8F8"/>
<gene>
    <name evidence="2" type="ORF">Lupro_12325</name>
</gene>
<dbReference type="STRING" id="1622118.Lupro_12325"/>
<evidence type="ECO:0000259" key="1">
    <source>
        <dbReference type="Pfam" id="PF10263"/>
    </source>
</evidence>
<dbReference type="Pfam" id="PF10263">
    <property type="entry name" value="SprT-like"/>
    <property type="match status" value="1"/>
</dbReference>
<name>A0A0X8G8F8_9FLAO</name>
<reference evidence="3" key="1">
    <citation type="submission" date="2015-12" db="EMBL/GenBank/DDBJ databases">
        <title>Complete genome sequence of Lutibacter profundus strain LP1.</title>
        <authorList>
            <person name="Wissuwa J."/>
            <person name="Le Moine Bauer S."/>
            <person name="Stokke R."/>
            <person name="Dahle H."/>
            <person name="Steen I.H."/>
        </authorList>
    </citation>
    <scope>NUCLEOTIDE SEQUENCE [LARGE SCALE GENOMIC DNA]</scope>
    <source>
        <strain evidence="3">LP1</strain>
    </source>
</reference>
<dbReference type="EMBL" id="CP013355">
    <property type="protein sequence ID" value="AMC11998.1"/>
    <property type="molecule type" value="Genomic_DNA"/>
</dbReference>
<feature type="domain" description="SprT-like" evidence="1">
    <location>
        <begin position="30"/>
        <end position="93"/>
    </location>
</feature>
<protein>
    <submittedName>
        <fullName evidence="2">Metallopeptidase</fullName>
    </submittedName>
</protein>
<evidence type="ECO:0000313" key="3">
    <source>
        <dbReference type="Proteomes" id="UP000059672"/>
    </source>
</evidence>
<accession>A0A0X8G8F8</accession>
<keyword evidence="3" id="KW-1185">Reference proteome</keyword>
<proteinExistence type="predicted"/>
<dbReference type="Proteomes" id="UP000059672">
    <property type="component" value="Chromosome"/>
</dbReference>
<dbReference type="KEGG" id="lut:Lupro_12325"/>
<dbReference type="RefSeq" id="WP_068210868.1">
    <property type="nucleotide sequence ID" value="NZ_CP013355.1"/>
</dbReference>
<organism evidence="2 3">
    <name type="scientific">Lutibacter profundi</name>
    <dbReference type="NCBI Taxonomy" id="1622118"/>
    <lineage>
        <taxon>Bacteria</taxon>
        <taxon>Pseudomonadati</taxon>
        <taxon>Bacteroidota</taxon>
        <taxon>Flavobacteriia</taxon>
        <taxon>Flavobacteriales</taxon>
        <taxon>Flavobacteriaceae</taxon>
        <taxon>Lutibacter</taxon>
    </lineage>
</organism>
<dbReference type="PATRIC" id="fig|1622118.3.peg.2526"/>
<dbReference type="OrthoDB" id="267364at2"/>
<dbReference type="InterPro" id="IPR006640">
    <property type="entry name" value="SprT-like_domain"/>
</dbReference>
<dbReference type="GO" id="GO:0006950">
    <property type="term" value="P:response to stress"/>
    <property type="evidence" value="ECO:0007669"/>
    <property type="project" value="UniProtKB-ARBA"/>
</dbReference>
<evidence type="ECO:0000313" key="2">
    <source>
        <dbReference type="EMBL" id="AMC11998.1"/>
    </source>
</evidence>
<reference evidence="2 3" key="2">
    <citation type="journal article" date="2016" name="Int. J. Syst. Evol. Microbiol.">
        <title>Lutibacter profundi sp. nov., isolated from a deep-sea hydrothermal system on the Arctic Mid-Ocean Ridge and emended description of the genus Lutibacter.</title>
        <authorList>
            <person name="Le Moine Bauer S."/>
            <person name="Roalkvam I."/>
            <person name="Steen I.H."/>
            <person name="Dahle H."/>
        </authorList>
    </citation>
    <scope>NUCLEOTIDE SEQUENCE [LARGE SCALE GENOMIC DNA]</scope>
    <source>
        <strain evidence="2 3">LP1</strain>
    </source>
</reference>
<sequence>MIDTLSKYIPEEAVKLVHEILINHPIDIKIVNRRTTKHGDFKKLKNGSLQITLNKDLNKYQFLLTLIHEIAHLVTYKHYKRTKPHGYEWKQNFQYLMLPFLQPTIFPNNVLPVLANYLKNPKASTSSDVNLTYALKQYDEMSGKNFIFELQHGSIFTFNNKSYKKGNIRRTRFECVELSSNKTYLFNQNAEVIILK</sequence>